<evidence type="ECO:0000256" key="3">
    <source>
        <dbReference type="SAM" id="Coils"/>
    </source>
</evidence>
<sequence>MPTQNTFFSASILVHTYKINLTKKEMPETMKRLQNLTTFQAKHNNLLETSYCFGGLTNLLEFDGQYNNIHTLSNNIGQLKVLQDLNLSRNSIDILPCEIGFLTNLRNLNLKCNQIRVIPIEIGALVCLQSLDISHNRLEDSNGEKMNGVAKQNNNNCTCLPNELCLLRSLETLNLSYNRMTRLPRSIGALFSLHHMDICHNQIDTIPTSAKELSQLTVFLASSNCIKNFSKHFCLQWNNLRRLDLSSNRIRYLPREISCLSRDVRNTSESSSPLIQLNFYHNDLFALPVEIAHLLNRFPHVEIDVRENPFYQIPFKYNSCIKGSRWCRDAINSTGASISGYTNSEVLEWVREEAIWYDFARDEWEDTAAWHMCYEHEGGIGDNGLGFKQFLYGNYDGCIKGLLTRMANFEKKNIYFGNEEKDGEESMEDFNHQTQRRGDCGETNVFASTHAFLHSSSCSSLSHKMRLKQFYYKCRKDGVVPRYDELTEQERMERKQVIHNTKQKRLERAQEARERDELRNEEVYSRYYNDLELRMRHAQQHTKNHEMKKQEERKQEVKRLQIIVGEKKKRQDLTSQQLQKEREEEEKQSAFDLIDQIHQVTCHEEEPTNKIKRTLPLETLPCWKSKTDTLHQHLL</sequence>
<accession>A0A7S4W4L1</accession>
<organism evidence="4">
    <name type="scientific">Ditylum brightwellii</name>
    <dbReference type="NCBI Taxonomy" id="49249"/>
    <lineage>
        <taxon>Eukaryota</taxon>
        <taxon>Sar</taxon>
        <taxon>Stramenopiles</taxon>
        <taxon>Ochrophyta</taxon>
        <taxon>Bacillariophyta</taxon>
        <taxon>Mediophyceae</taxon>
        <taxon>Lithodesmiophycidae</taxon>
        <taxon>Lithodesmiales</taxon>
        <taxon>Lithodesmiaceae</taxon>
        <taxon>Ditylum</taxon>
    </lineage>
</organism>
<evidence type="ECO:0000313" key="4">
    <source>
        <dbReference type="EMBL" id="CAE4623346.1"/>
    </source>
</evidence>
<evidence type="ECO:0000256" key="1">
    <source>
        <dbReference type="ARBA" id="ARBA00022614"/>
    </source>
</evidence>
<dbReference type="InterPro" id="IPR050216">
    <property type="entry name" value="LRR_domain-containing"/>
</dbReference>
<dbReference type="SUPFAM" id="SSF52058">
    <property type="entry name" value="L domain-like"/>
    <property type="match status" value="1"/>
</dbReference>
<keyword evidence="1" id="KW-0433">Leucine-rich repeat</keyword>
<keyword evidence="3" id="KW-0175">Coiled coil</keyword>
<dbReference type="PANTHER" id="PTHR48051:SF46">
    <property type="entry name" value="LEUCINE RICH REPEAT-CONTAINING DOMAIN PROTEIN"/>
    <property type="match status" value="1"/>
</dbReference>
<dbReference type="PROSITE" id="PS51450">
    <property type="entry name" value="LRR"/>
    <property type="match status" value="3"/>
</dbReference>
<dbReference type="Pfam" id="PF00560">
    <property type="entry name" value="LRR_1"/>
    <property type="match status" value="1"/>
</dbReference>
<reference evidence="4" key="1">
    <citation type="submission" date="2021-01" db="EMBL/GenBank/DDBJ databases">
        <authorList>
            <person name="Corre E."/>
            <person name="Pelletier E."/>
            <person name="Niang G."/>
            <person name="Scheremetjew M."/>
            <person name="Finn R."/>
            <person name="Kale V."/>
            <person name="Holt S."/>
            <person name="Cochrane G."/>
            <person name="Meng A."/>
            <person name="Brown T."/>
            <person name="Cohen L."/>
        </authorList>
    </citation>
    <scope>NUCLEOTIDE SEQUENCE</scope>
    <source>
        <strain evidence="4">GSO104</strain>
    </source>
</reference>
<keyword evidence="2" id="KW-0677">Repeat</keyword>
<dbReference type="PRINTS" id="PR00019">
    <property type="entry name" value="LEURICHRPT"/>
</dbReference>
<dbReference type="InterPro" id="IPR032675">
    <property type="entry name" value="LRR_dom_sf"/>
</dbReference>
<gene>
    <name evidence="4" type="ORF">DBRI00130_LOCUS23380</name>
</gene>
<name>A0A7S4W4L1_9STRA</name>
<dbReference type="SMART" id="SM00369">
    <property type="entry name" value="LRR_TYP"/>
    <property type="match status" value="4"/>
</dbReference>
<proteinExistence type="predicted"/>
<dbReference type="PANTHER" id="PTHR48051">
    <property type="match status" value="1"/>
</dbReference>
<protein>
    <submittedName>
        <fullName evidence="4">Uncharacterized protein</fullName>
    </submittedName>
</protein>
<feature type="coiled-coil region" evidence="3">
    <location>
        <begin position="499"/>
        <end position="526"/>
    </location>
</feature>
<dbReference type="EMBL" id="HBNS01029727">
    <property type="protein sequence ID" value="CAE4623346.1"/>
    <property type="molecule type" value="Transcribed_RNA"/>
</dbReference>
<dbReference type="Pfam" id="PF13855">
    <property type="entry name" value="LRR_8"/>
    <property type="match status" value="1"/>
</dbReference>
<evidence type="ECO:0000256" key="2">
    <source>
        <dbReference type="ARBA" id="ARBA00022737"/>
    </source>
</evidence>
<dbReference type="InterPro" id="IPR001611">
    <property type="entry name" value="Leu-rich_rpt"/>
</dbReference>
<dbReference type="AlphaFoldDB" id="A0A7S4W4L1"/>
<dbReference type="GO" id="GO:0005737">
    <property type="term" value="C:cytoplasm"/>
    <property type="evidence" value="ECO:0007669"/>
    <property type="project" value="TreeGrafter"/>
</dbReference>
<dbReference type="Gene3D" id="3.80.10.10">
    <property type="entry name" value="Ribonuclease Inhibitor"/>
    <property type="match status" value="2"/>
</dbReference>
<dbReference type="InterPro" id="IPR003591">
    <property type="entry name" value="Leu-rich_rpt_typical-subtyp"/>
</dbReference>